<gene>
    <name evidence="2" type="ORF">Q767_11225</name>
</gene>
<dbReference type="Proteomes" id="UP000030149">
    <property type="component" value="Unassembled WGS sequence"/>
</dbReference>
<evidence type="ECO:0000313" key="2">
    <source>
        <dbReference type="EMBL" id="KGO95371.1"/>
    </source>
</evidence>
<feature type="transmembrane region" description="Helical" evidence="1">
    <location>
        <begin position="14"/>
        <end position="32"/>
    </location>
</feature>
<name>A0A0A2MUS3_9FLAO</name>
<protein>
    <submittedName>
        <fullName evidence="2">Uncharacterized protein</fullName>
    </submittedName>
</protein>
<comment type="caution">
    <text evidence="2">The sequence shown here is derived from an EMBL/GenBank/DDBJ whole genome shotgun (WGS) entry which is preliminary data.</text>
</comment>
<evidence type="ECO:0000313" key="3">
    <source>
        <dbReference type="Proteomes" id="UP000030149"/>
    </source>
</evidence>
<feature type="transmembrane region" description="Helical" evidence="1">
    <location>
        <begin position="127"/>
        <end position="146"/>
    </location>
</feature>
<dbReference type="eggNOG" id="ENOG5032P5R">
    <property type="taxonomic scope" value="Bacteria"/>
</dbReference>
<sequence>MKTKYLFPHFFKRIGWLIFIPFTIASLIRLCIDWELDFLNVNVFYFIYNTFSRSGTTYFDFVENNITDEILMTALIIGGLFTAFSKEKIEDEMVEKIRLESLVWATYFNYALLLISIIFIYGNSFFTALLVNIASLLIFFIVRFHWMLYKSTKLETDEE</sequence>
<dbReference type="EMBL" id="JRLZ01000010">
    <property type="protein sequence ID" value="KGO95371.1"/>
    <property type="molecule type" value="Genomic_DNA"/>
</dbReference>
<dbReference type="STRING" id="1107311.Q767_11225"/>
<keyword evidence="1" id="KW-1133">Transmembrane helix</keyword>
<evidence type="ECO:0000256" key="1">
    <source>
        <dbReference type="SAM" id="Phobius"/>
    </source>
</evidence>
<reference evidence="2 3" key="2">
    <citation type="journal article" date="2015" name="Stand. Genomic Sci.">
        <title>High quality draft genomic sequence of Flavobacterium enshiense DK69(T) and comparison among Flavobacterium genomes.</title>
        <authorList>
            <person name="Zeng Z."/>
            <person name="Chen C."/>
            <person name="Du H."/>
            <person name="Wang G."/>
            <person name="Li M."/>
        </authorList>
    </citation>
    <scope>NUCLEOTIDE SEQUENCE [LARGE SCALE GENOMIC DNA]</scope>
    <source>
        <strain evidence="2 3">DK69</strain>
    </source>
</reference>
<feature type="transmembrane region" description="Helical" evidence="1">
    <location>
        <begin position="102"/>
        <end position="121"/>
    </location>
</feature>
<organism evidence="2 3">
    <name type="scientific">Flavobacterium enshiense DK69</name>
    <dbReference type="NCBI Taxonomy" id="1107311"/>
    <lineage>
        <taxon>Bacteria</taxon>
        <taxon>Pseudomonadati</taxon>
        <taxon>Bacteroidota</taxon>
        <taxon>Flavobacteriia</taxon>
        <taxon>Flavobacteriales</taxon>
        <taxon>Flavobacteriaceae</taxon>
        <taxon>Flavobacterium</taxon>
    </lineage>
</organism>
<keyword evidence="1" id="KW-0812">Transmembrane</keyword>
<accession>A0A0A2MUS3</accession>
<dbReference type="PATRIC" id="fig|1107311.5.peg.775"/>
<reference evidence="3" key="1">
    <citation type="submission" date="2013-09" db="EMBL/GenBank/DDBJ databases">
        <authorList>
            <person name="Zeng Z."/>
            <person name="Chen C."/>
        </authorList>
    </citation>
    <scope>NUCLEOTIDE SEQUENCE [LARGE SCALE GENOMIC DNA]</scope>
    <source>
        <strain evidence="3">DK69</strain>
    </source>
</reference>
<keyword evidence="3" id="KW-1185">Reference proteome</keyword>
<proteinExistence type="predicted"/>
<dbReference type="RefSeq" id="WP_035630644.1">
    <property type="nucleotide sequence ID" value="NZ_AVCS01000006.1"/>
</dbReference>
<dbReference type="OrthoDB" id="894278at2"/>
<dbReference type="AlphaFoldDB" id="A0A0A2MUS3"/>
<keyword evidence="1" id="KW-0472">Membrane</keyword>